<keyword evidence="4 6" id="KW-1133">Transmembrane helix</keyword>
<dbReference type="STRING" id="425265.A8PY80"/>
<comment type="caution">
    <text evidence="8">The sequence shown here is derived from an EMBL/GenBank/DDBJ whole genome shotgun (WGS) entry which is preliminary data.</text>
</comment>
<dbReference type="Proteomes" id="UP000008837">
    <property type="component" value="Unassembled WGS sequence"/>
</dbReference>
<comment type="subcellular location">
    <subcellularLocation>
        <location evidence="1">Membrane</location>
        <topology evidence="1">Single-pass membrane protein</topology>
    </subcellularLocation>
</comment>
<evidence type="ECO:0000256" key="5">
    <source>
        <dbReference type="ARBA" id="ARBA00023136"/>
    </source>
</evidence>
<dbReference type="Gene3D" id="2.70.130.10">
    <property type="entry name" value="Mannose-6-phosphate receptor binding domain"/>
    <property type="match status" value="1"/>
</dbReference>
<evidence type="ECO:0000313" key="9">
    <source>
        <dbReference type="Proteomes" id="UP000008837"/>
    </source>
</evidence>
<dbReference type="EMBL" id="AAYY01000004">
    <property type="protein sequence ID" value="EDP44212.1"/>
    <property type="molecule type" value="Genomic_DNA"/>
</dbReference>
<reference evidence="8 9" key="1">
    <citation type="journal article" date="2007" name="Proc. Natl. Acad. Sci. U.S.A.">
        <title>Dandruff-associated Malassezia genomes reveal convergent and divergent virulence traits shared with plant and human fungal pathogens.</title>
        <authorList>
            <person name="Xu J."/>
            <person name="Saunders C.W."/>
            <person name="Hu P."/>
            <person name="Grant R.A."/>
            <person name="Boekhout T."/>
            <person name="Kuramae E.E."/>
            <person name="Kronstad J.W."/>
            <person name="Deangelis Y.M."/>
            <person name="Reeder N.L."/>
            <person name="Johnstone K.R."/>
            <person name="Leland M."/>
            <person name="Fieno A.M."/>
            <person name="Begley W.M."/>
            <person name="Sun Y."/>
            <person name="Lacey M.P."/>
            <person name="Chaudhary T."/>
            <person name="Keough T."/>
            <person name="Chu L."/>
            <person name="Sears R."/>
            <person name="Yuan B."/>
            <person name="Dawson T.L.Jr."/>
        </authorList>
    </citation>
    <scope>NUCLEOTIDE SEQUENCE [LARGE SCALE GENOMIC DNA]</scope>
    <source>
        <strain evidence="9">ATCC MYA-4612 / CBS 7966</strain>
    </source>
</reference>
<protein>
    <submittedName>
        <fullName evidence="8">Uncharacterized protein</fullName>
    </submittedName>
</protein>
<proteinExistence type="predicted"/>
<dbReference type="OMA" id="GSSHWGF"/>
<dbReference type="InterPro" id="IPR018939">
    <property type="entry name" value="Autophagy-rel_prot_27"/>
</dbReference>
<keyword evidence="3 7" id="KW-0732">Signal</keyword>
<feature type="transmembrane region" description="Helical" evidence="6">
    <location>
        <begin position="203"/>
        <end position="221"/>
    </location>
</feature>
<dbReference type="GO" id="GO:0016020">
    <property type="term" value="C:membrane"/>
    <property type="evidence" value="ECO:0007669"/>
    <property type="project" value="UniProtKB-SubCell"/>
</dbReference>
<feature type="chain" id="PRO_5002727922" evidence="7">
    <location>
        <begin position="22"/>
        <end position="278"/>
    </location>
</feature>
<dbReference type="OrthoDB" id="29460at2759"/>
<keyword evidence="2 6" id="KW-0812">Transmembrane</keyword>
<sequence>MSWAVVAVAWWLMVWMRPVHASQFACDKIMVNSGAHVLDLSPEFEKGPITAGWSRATPPSTTISNVTMDLCKPLPQLKQLDKEDQCPYPTNACMTVTSRRGKQDQIVQVVPVAGTGEGLRLLDTASNPDETLDVELQFQGRVWAEREQTMYLRVLCGAYSQLEIKAYDPDAGELQLQWNTPQACFNARRKPAQKQRRTGYFSLWWFMIFVALMYLGVGMWYNHHQYGATGWDLLPHRDMWRELPYVASDFWRHVSRTWQGSTSVGGNMATGRYGYEPV</sequence>
<evidence type="ECO:0000256" key="1">
    <source>
        <dbReference type="ARBA" id="ARBA00004167"/>
    </source>
</evidence>
<evidence type="ECO:0000256" key="4">
    <source>
        <dbReference type="ARBA" id="ARBA00022989"/>
    </source>
</evidence>
<evidence type="ECO:0000256" key="6">
    <source>
        <dbReference type="SAM" id="Phobius"/>
    </source>
</evidence>
<evidence type="ECO:0000313" key="8">
    <source>
        <dbReference type="EMBL" id="EDP44212.1"/>
    </source>
</evidence>
<gene>
    <name evidence="8" type="ORF">MGL_1609</name>
</gene>
<dbReference type="RefSeq" id="XP_001731426.1">
    <property type="nucleotide sequence ID" value="XM_001731374.1"/>
</dbReference>
<keyword evidence="5 6" id="KW-0472">Membrane</keyword>
<dbReference type="KEGG" id="mgl:MGL_1609"/>
<dbReference type="GeneID" id="5855733"/>
<name>A8PY80_MALGO</name>
<dbReference type="InParanoid" id="A8PY80"/>
<organism evidence="8 9">
    <name type="scientific">Malassezia globosa (strain ATCC MYA-4612 / CBS 7966)</name>
    <name type="common">Dandruff-associated fungus</name>
    <dbReference type="NCBI Taxonomy" id="425265"/>
    <lineage>
        <taxon>Eukaryota</taxon>
        <taxon>Fungi</taxon>
        <taxon>Dikarya</taxon>
        <taxon>Basidiomycota</taxon>
        <taxon>Ustilaginomycotina</taxon>
        <taxon>Malasseziomycetes</taxon>
        <taxon>Malasseziales</taxon>
        <taxon>Malasseziaceae</taxon>
        <taxon>Malassezia</taxon>
    </lineage>
</organism>
<dbReference type="AlphaFoldDB" id="A8PY80"/>
<dbReference type="Pfam" id="PF09451">
    <property type="entry name" value="ATG27"/>
    <property type="match status" value="1"/>
</dbReference>
<evidence type="ECO:0000256" key="2">
    <source>
        <dbReference type="ARBA" id="ARBA00022692"/>
    </source>
</evidence>
<dbReference type="InterPro" id="IPR009011">
    <property type="entry name" value="Man6P_isomerase_rcpt-bd_dom_sf"/>
</dbReference>
<evidence type="ECO:0000256" key="3">
    <source>
        <dbReference type="ARBA" id="ARBA00022729"/>
    </source>
</evidence>
<keyword evidence="9" id="KW-1185">Reference proteome</keyword>
<evidence type="ECO:0000256" key="7">
    <source>
        <dbReference type="SAM" id="SignalP"/>
    </source>
</evidence>
<dbReference type="VEuPathDB" id="FungiDB:MGL_1609"/>
<feature type="signal peptide" evidence="7">
    <location>
        <begin position="1"/>
        <end position="21"/>
    </location>
</feature>
<accession>A8PY80</accession>